<gene>
    <name evidence="1" type="ORF">PsorP6_000002</name>
</gene>
<reference evidence="1 2" key="1">
    <citation type="journal article" date="2022" name="bioRxiv">
        <title>The genome of the oomycete Peronosclerospora sorghi, a cosmopolitan pathogen of maize and sorghum, is inflated with dispersed pseudogenes.</title>
        <authorList>
            <person name="Fletcher K."/>
            <person name="Martin F."/>
            <person name="Isakeit T."/>
            <person name="Cavanaugh K."/>
            <person name="Magill C."/>
            <person name="Michelmore R."/>
        </authorList>
    </citation>
    <scope>NUCLEOTIDE SEQUENCE [LARGE SCALE GENOMIC DNA]</scope>
    <source>
        <strain evidence="1">P6</strain>
    </source>
</reference>
<keyword evidence="2" id="KW-1185">Reference proteome</keyword>
<dbReference type="Proteomes" id="UP001163321">
    <property type="component" value="Chromosome 1"/>
</dbReference>
<comment type="caution">
    <text evidence="1">The sequence shown here is derived from an EMBL/GenBank/DDBJ whole genome shotgun (WGS) entry which is preliminary data.</text>
</comment>
<evidence type="ECO:0000313" key="2">
    <source>
        <dbReference type="Proteomes" id="UP001163321"/>
    </source>
</evidence>
<protein>
    <submittedName>
        <fullName evidence="1">Uncharacterized protein</fullName>
    </submittedName>
</protein>
<proteinExistence type="predicted"/>
<dbReference type="EMBL" id="CM047580">
    <property type="protein sequence ID" value="KAI9920856.1"/>
    <property type="molecule type" value="Genomic_DNA"/>
</dbReference>
<organism evidence="1 2">
    <name type="scientific">Peronosclerospora sorghi</name>
    <dbReference type="NCBI Taxonomy" id="230839"/>
    <lineage>
        <taxon>Eukaryota</taxon>
        <taxon>Sar</taxon>
        <taxon>Stramenopiles</taxon>
        <taxon>Oomycota</taxon>
        <taxon>Peronosporomycetes</taxon>
        <taxon>Peronosporales</taxon>
        <taxon>Peronosporaceae</taxon>
        <taxon>Peronosclerospora</taxon>
    </lineage>
</organism>
<sequence>MASKMTAFDMEEEKEEGHFDRDANFCWDEDTTKHEDAWLQDVSDQQMDLAKQAKSHREFRDELVEETLTTDAANTTLLMLLNSHETVLQGLKRLGSKKIVRVRHLKKRKQTQRNENTTRMQTAEEKRQFEEITEAADFLMRSGDTEVYFRTKEEFVLQKDILAKQRQVIFSADSEEKFTEDEYHDYLKGDSAVQIRQVQVASAAAVIDATVQEMLDDFGNSKTEEEAQSVVDDDDDKQGRKLMETTMRSSFPFISLGKVPLYR</sequence>
<evidence type="ECO:0000313" key="1">
    <source>
        <dbReference type="EMBL" id="KAI9920856.1"/>
    </source>
</evidence>
<name>A0ACC0WT32_9STRA</name>
<accession>A0ACC0WT32</accession>